<proteinExistence type="inferred from homology"/>
<keyword evidence="3" id="KW-0808">Transferase</keyword>
<dbReference type="EMBL" id="JAZHOU010000001">
    <property type="protein sequence ID" value="MEF3077621.1"/>
    <property type="molecule type" value="Genomic_DNA"/>
</dbReference>
<dbReference type="CDD" id="cd10456">
    <property type="entry name" value="GIY-YIG_UPF0213"/>
    <property type="match status" value="1"/>
</dbReference>
<keyword evidence="3" id="KW-0418">Kinase</keyword>
<dbReference type="NCBIfam" id="NF040656">
    <property type="entry name" value="GHMP_GYDIA"/>
    <property type="match status" value="1"/>
</dbReference>
<dbReference type="InterPro" id="IPR014721">
    <property type="entry name" value="Ribsml_uS5_D2-typ_fold_subgr"/>
</dbReference>
<protein>
    <submittedName>
        <fullName evidence="3">GYDIA family GHMP kinase</fullName>
    </submittedName>
</protein>
<comment type="caution">
    <text evidence="3">The sequence shown here is derived from an EMBL/GenBank/DDBJ whole genome shotgun (WGS) entry which is preliminary data.</text>
</comment>
<evidence type="ECO:0000259" key="2">
    <source>
        <dbReference type="PROSITE" id="PS50164"/>
    </source>
</evidence>
<sequence length="426" mass="48447">MPKGHVYILECADGSYYTGSTIDIEKRIAEHNDGKGANHTKKRLPVVLKYIEEFQRIDDAFYREKQIQGWSRAKKEALINKQHKELKNLAECKNDSHYKLWLRLRSATEKRLRPATKNQSIKKYKSNGKLLITGEYVVLDGAKSLAIPTKYGQSLKVEEDNSNTLSWKSYDEKGNVWFEKSFTLDNGEIFKTFENDNDISSRLRQIIDAAQRLNPDFLKNEKGYKVSTHLEFNKSWGLGTSSTLINNIAQWADVNAYQLLEKTFGGSGYDIACAQHNTPITFQLDKNNQPLVTSIDFNPSFKDQLYFVYLNQKQNSRDGIKAYKSLNKVSNAVINDINAITEETIKTTSLAAFESLLTEHENIIGKLLNQDPVKSKLFRDFNGCIKSLGAWGGDFVLATSPTNPKDYFKSKGLDIVIPYSTMTLTQ</sequence>
<evidence type="ECO:0000256" key="1">
    <source>
        <dbReference type="ARBA" id="ARBA00007435"/>
    </source>
</evidence>
<dbReference type="Gene3D" id="3.30.230.10">
    <property type="match status" value="1"/>
</dbReference>
<dbReference type="InterPro" id="IPR050190">
    <property type="entry name" value="UPF0213_domain"/>
</dbReference>
<dbReference type="Pfam" id="PF01541">
    <property type="entry name" value="GIY-YIG"/>
    <property type="match status" value="1"/>
</dbReference>
<dbReference type="InterPro" id="IPR000305">
    <property type="entry name" value="GIY-YIG_endonuc"/>
</dbReference>
<dbReference type="GO" id="GO:0016301">
    <property type="term" value="F:kinase activity"/>
    <property type="evidence" value="ECO:0007669"/>
    <property type="project" value="UniProtKB-KW"/>
</dbReference>
<dbReference type="SUPFAM" id="SSF82771">
    <property type="entry name" value="GIY-YIG endonuclease"/>
    <property type="match status" value="1"/>
</dbReference>
<feature type="domain" description="GIY-YIG" evidence="2">
    <location>
        <begin position="2"/>
        <end position="77"/>
    </location>
</feature>
<dbReference type="Proteomes" id="UP001356704">
    <property type="component" value="Unassembled WGS sequence"/>
</dbReference>
<dbReference type="SMART" id="SM00465">
    <property type="entry name" value="GIYc"/>
    <property type="match status" value="1"/>
</dbReference>
<dbReference type="InterPro" id="IPR047765">
    <property type="entry name" value="GHMP_GYDIA-like"/>
</dbReference>
<organism evidence="3 4">
    <name type="scientific">Winogradskyella poriferorum</name>
    <dbReference type="NCBI Taxonomy" id="307627"/>
    <lineage>
        <taxon>Bacteria</taxon>
        <taxon>Pseudomonadati</taxon>
        <taxon>Bacteroidota</taxon>
        <taxon>Flavobacteriia</taxon>
        <taxon>Flavobacteriales</taxon>
        <taxon>Flavobacteriaceae</taxon>
        <taxon>Winogradskyella</taxon>
    </lineage>
</organism>
<name>A0ABU7W0W3_9FLAO</name>
<dbReference type="Gene3D" id="3.40.1440.10">
    <property type="entry name" value="GIY-YIG endonuclease"/>
    <property type="match status" value="1"/>
</dbReference>
<reference evidence="3 4" key="1">
    <citation type="submission" date="2024-02" db="EMBL/GenBank/DDBJ databases">
        <title>Winogradskyella poriferorum JCM 12885.</title>
        <authorList>
            <person name="Zhang D.-F."/>
            <person name="Fu Z.-Y."/>
        </authorList>
    </citation>
    <scope>NUCLEOTIDE SEQUENCE [LARGE SCALE GENOMIC DNA]</scope>
    <source>
        <strain evidence="3 4">JCM 12885</strain>
    </source>
</reference>
<keyword evidence="4" id="KW-1185">Reference proteome</keyword>
<dbReference type="InterPro" id="IPR035901">
    <property type="entry name" value="GIY-YIG_endonuc_sf"/>
</dbReference>
<gene>
    <name evidence="3" type="ORF">V1468_01280</name>
</gene>
<dbReference type="PROSITE" id="PS50164">
    <property type="entry name" value="GIY_YIG"/>
    <property type="match status" value="1"/>
</dbReference>
<dbReference type="PANTHER" id="PTHR34477:SF1">
    <property type="entry name" value="UPF0213 PROTEIN YHBQ"/>
    <property type="match status" value="1"/>
</dbReference>
<dbReference type="RefSeq" id="WP_331808451.1">
    <property type="nucleotide sequence ID" value="NZ_JAZHOU010000001.1"/>
</dbReference>
<dbReference type="InterPro" id="IPR020568">
    <property type="entry name" value="Ribosomal_Su5_D2-typ_SF"/>
</dbReference>
<dbReference type="PANTHER" id="PTHR34477">
    <property type="entry name" value="UPF0213 PROTEIN YHBQ"/>
    <property type="match status" value="1"/>
</dbReference>
<accession>A0ABU7W0W3</accession>
<evidence type="ECO:0000313" key="4">
    <source>
        <dbReference type="Proteomes" id="UP001356704"/>
    </source>
</evidence>
<evidence type="ECO:0000313" key="3">
    <source>
        <dbReference type="EMBL" id="MEF3077621.1"/>
    </source>
</evidence>
<dbReference type="SUPFAM" id="SSF54211">
    <property type="entry name" value="Ribosomal protein S5 domain 2-like"/>
    <property type="match status" value="1"/>
</dbReference>
<comment type="similarity">
    <text evidence="1">Belongs to the UPF0213 family.</text>
</comment>